<keyword evidence="11" id="KW-1185">Reference proteome</keyword>
<comment type="caution">
    <text evidence="10">The sequence shown here is derived from an EMBL/GenBank/DDBJ whole genome shotgun (WGS) entry which is preliminary data.</text>
</comment>
<evidence type="ECO:0000256" key="6">
    <source>
        <dbReference type="ARBA" id="ARBA00023136"/>
    </source>
</evidence>
<feature type="transmembrane region" description="Helical" evidence="7">
    <location>
        <begin position="204"/>
        <end position="229"/>
    </location>
</feature>
<dbReference type="InterPro" id="IPR000515">
    <property type="entry name" value="MetI-like"/>
</dbReference>
<dbReference type="EMBL" id="JAIXCQ010000009">
    <property type="protein sequence ID" value="MCA5894264.1"/>
    <property type="molecule type" value="Genomic_DNA"/>
</dbReference>
<feature type="transmembrane region" description="Helical" evidence="7">
    <location>
        <begin position="126"/>
        <end position="148"/>
    </location>
</feature>
<organism evidence="10 11">
    <name type="scientific">Isoptericola luteus</name>
    <dbReference type="NCBI Taxonomy" id="2879484"/>
    <lineage>
        <taxon>Bacteria</taxon>
        <taxon>Bacillati</taxon>
        <taxon>Actinomycetota</taxon>
        <taxon>Actinomycetes</taxon>
        <taxon>Micrococcales</taxon>
        <taxon>Promicromonosporaceae</taxon>
        <taxon>Isoptericola</taxon>
    </lineage>
</organism>
<evidence type="ECO:0000256" key="2">
    <source>
        <dbReference type="ARBA" id="ARBA00022448"/>
    </source>
</evidence>
<dbReference type="Gene3D" id="1.10.3720.10">
    <property type="entry name" value="MetI-like"/>
    <property type="match status" value="1"/>
</dbReference>
<dbReference type="InterPro" id="IPR035906">
    <property type="entry name" value="MetI-like_sf"/>
</dbReference>
<evidence type="ECO:0000256" key="7">
    <source>
        <dbReference type="RuleBase" id="RU363032"/>
    </source>
</evidence>
<comment type="similarity">
    <text evidence="7">Belongs to the binding-protein-dependent transport system permease family.</text>
</comment>
<dbReference type="CDD" id="cd06261">
    <property type="entry name" value="TM_PBP2"/>
    <property type="match status" value="1"/>
</dbReference>
<keyword evidence="3" id="KW-1003">Cell membrane</keyword>
<feature type="region of interest" description="Disordered" evidence="8">
    <location>
        <begin position="1"/>
        <end position="23"/>
    </location>
</feature>
<feature type="transmembrane region" description="Helical" evidence="7">
    <location>
        <begin position="160"/>
        <end position="183"/>
    </location>
</feature>
<dbReference type="PANTHER" id="PTHR43744">
    <property type="entry name" value="ABC TRANSPORTER PERMEASE PROTEIN MG189-RELATED-RELATED"/>
    <property type="match status" value="1"/>
</dbReference>
<dbReference type="RefSeq" id="WP_225566031.1">
    <property type="nucleotide sequence ID" value="NZ_JAIXCQ010000009.1"/>
</dbReference>
<keyword evidence="4 7" id="KW-0812">Transmembrane</keyword>
<accession>A0ABS7ZKU5</accession>
<feature type="transmembrane region" description="Helical" evidence="7">
    <location>
        <begin position="262"/>
        <end position="281"/>
    </location>
</feature>
<evidence type="ECO:0000256" key="1">
    <source>
        <dbReference type="ARBA" id="ARBA00004651"/>
    </source>
</evidence>
<proteinExistence type="inferred from homology"/>
<evidence type="ECO:0000259" key="9">
    <source>
        <dbReference type="PROSITE" id="PS50928"/>
    </source>
</evidence>
<sequence>MSAATIPARTKPAPAGAPRRRKRSNPGGNVLVYAISLVVVAVTLGPVLYGVLGGFRTNAQLAENPAGLPDPWVLSKYAGVLAADSPFWGYFLNSTIIAVVTTAVVVVFGIMAAYPLARYRFRGREALFLVFVIGLLFPATVAIIPLFILITQNYQLGNTWWGVALPQAAFALPMTVVILRPFLQALPAELEEAAQLDGASRIGFFWRILLPLSGPGMVTVGVLAFVGSWNAYLLPLLLLRGDMRTLPLGVADFSSEHSADTAGVFAFTTLAMIPALVFFLAMQKRIVNGLQGAVKG</sequence>
<name>A0ABS7ZKU5_9MICO</name>
<feature type="compositionally biased region" description="Low complexity" evidence="8">
    <location>
        <begin position="7"/>
        <end position="17"/>
    </location>
</feature>
<reference evidence="10 11" key="1">
    <citation type="submission" date="2021-09" db="EMBL/GenBank/DDBJ databases">
        <title>Isoptericola luteus sp. nov., a novel bacterium isolated from Harbin, the capital city of Heilongjiang province.</title>
        <authorList>
            <person name="Li J."/>
        </authorList>
    </citation>
    <scope>NUCLEOTIDE SEQUENCE [LARGE SCALE GENOMIC DNA]</scope>
    <source>
        <strain evidence="10 11">NEAU-Y5</strain>
    </source>
</reference>
<dbReference type="Pfam" id="PF00528">
    <property type="entry name" value="BPD_transp_1"/>
    <property type="match status" value="1"/>
</dbReference>
<feature type="transmembrane region" description="Helical" evidence="7">
    <location>
        <begin position="30"/>
        <end position="52"/>
    </location>
</feature>
<evidence type="ECO:0000256" key="3">
    <source>
        <dbReference type="ARBA" id="ARBA00022475"/>
    </source>
</evidence>
<evidence type="ECO:0000313" key="11">
    <source>
        <dbReference type="Proteomes" id="UP001319870"/>
    </source>
</evidence>
<feature type="transmembrane region" description="Helical" evidence="7">
    <location>
        <begin position="90"/>
        <end position="114"/>
    </location>
</feature>
<dbReference type="Proteomes" id="UP001319870">
    <property type="component" value="Unassembled WGS sequence"/>
</dbReference>
<feature type="domain" description="ABC transmembrane type-1" evidence="9">
    <location>
        <begin position="91"/>
        <end position="282"/>
    </location>
</feature>
<protein>
    <submittedName>
        <fullName evidence="10">Carbohydrate ABC transporter permease</fullName>
    </submittedName>
</protein>
<evidence type="ECO:0000256" key="4">
    <source>
        <dbReference type="ARBA" id="ARBA00022692"/>
    </source>
</evidence>
<keyword evidence="5 7" id="KW-1133">Transmembrane helix</keyword>
<gene>
    <name evidence="10" type="ORF">LEP48_13025</name>
</gene>
<keyword evidence="2 7" id="KW-0813">Transport</keyword>
<comment type="subcellular location">
    <subcellularLocation>
        <location evidence="1 7">Cell membrane</location>
        <topology evidence="1 7">Multi-pass membrane protein</topology>
    </subcellularLocation>
</comment>
<evidence type="ECO:0000256" key="8">
    <source>
        <dbReference type="SAM" id="MobiDB-lite"/>
    </source>
</evidence>
<dbReference type="PANTHER" id="PTHR43744:SF12">
    <property type="entry name" value="ABC TRANSPORTER PERMEASE PROTEIN MG189-RELATED"/>
    <property type="match status" value="1"/>
</dbReference>
<keyword evidence="6 7" id="KW-0472">Membrane</keyword>
<evidence type="ECO:0000313" key="10">
    <source>
        <dbReference type="EMBL" id="MCA5894264.1"/>
    </source>
</evidence>
<dbReference type="SUPFAM" id="SSF161098">
    <property type="entry name" value="MetI-like"/>
    <property type="match status" value="1"/>
</dbReference>
<evidence type="ECO:0000256" key="5">
    <source>
        <dbReference type="ARBA" id="ARBA00022989"/>
    </source>
</evidence>
<dbReference type="PROSITE" id="PS50928">
    <property type="entry name" value="ABC_TM1"/>
    <property type="match status" value="1"/>
</dbReference>